<accession>A0A3A9Z0E5</accession>
<feature type="transmembrane region" description="Helical" evidence="2">
    <location>
        <begin position="70"/>
        <end position="88"/>
    </location>
</feature>
<dbReference type="EMBL" id="RBAL01000009">
    <property type="protein sequence ID" value="RKN40847.1"/>
    <property type="molecule type" value="Genomic_DNA"/>
</dbReference>
<proteinExistence type="predicted"/>
<dbReference type="GO" id="GO:0016020">
    <property type="term" value="C:membrane"/>
    <property type="evidence" value="ECO:0007669"/>
    <property type="project" value="InterPro"/>
</dbReference>
<evidence type="ECO:0000256" key="1">
    <source>
        <dbReference type="SAM" id="MobiDB-lite"/>
    </source>
</evidence>
<evidence type="ECO:0000313" key="4">
    <source>
        <dbReference type="Proteomes" id="UP000272474"/>
    </source>
</evidence>
<comment type="caution">
    <text evidence="3">The sequence shown here is derived from an EMBL/GenBank/DDBJ whole genome shotgun (WGS) entry which is preliminary data.</text>
</comment>
<dbReference type="Proteomes" id="UP000272474">
    <property type="component" value="Unassembled WGS sequence"/>
</dbReference>
<dbReference type="Pfam" id="PF01899">
    <property type="entry name" value="MNHE"/>
    <property type="match status" value="1"/>
</dbReference>
<keyword evidence="2" id="KW-0812">Transmembrane</keyword>
<evidence type="ECO:0000313" key="3">
    <source>
        <dbReference type="EMBL" id="RKN40847.1"/>
    </source>
</evidence>
<keyword evidence="2" id="KW-1133">Transmembrane helix</keyword>
<gene>
    <name evidence="3" type="ORF">D7294_17385</name>
</gene>
<name>A0A3A9Z0E5_9ACTN</name>
<sequence>MPGARPGARGREPPDGPLAPGGTRRGFGGSGGDRAGTASGRSNGGRGGHAVGILPGPDVSRGRANRATRVTGFVLVWAGLLFLAYWVLIGPVSALELLVGAGGALLAGGAVEGMRRAERQPWGGAERLGAAVAAFPVTLLRETWQLALAVLAALRGRRAAGRVVRVRLAPGVGPSWAAALLSASPGSCVLDIAGDGQGRGCELTVHVLATAVSPLEAALRGERAP</sequence>
<protein>
    <submittedName>
        <fullName evidence="3">Uncharacterized protein</fullName>
    </submittedName>
</protein>
<feature type="region of interest" description="Disordered" evidence="1">
    <location>
        <begin position="1"/>
        <end position="58"/>
    </location>
</feature>
<keyword evidence="2" id="KW-0472">Membrane</keyword>
<organism evidence="3 4">
    <name type="scientific">Streptomyces hoynatensis</name>
    <dbReference type="NCBI Taxonomy" id="1141874"/>
    <lineage>
        <taxon>Bacteria</taxon>
        <taxon>Bacillati</taxon>
        <taxon>Actinomycetota</taxon>
        <taxon>Actinomycetes</taxon>
        <taxon>Kitasatosporales</taxon>
        <taxon>Streptomycetaceae</taxon>
        <taxon>Streptomyces</taxon>
    </lineage>
</organism>
<dbReference type="InterPro" id="IPR002758">
    <property type="entry name" value="Cation_antiport_E"/>
</dbReference>
<keyword evidence="4" id="KW-1185">Reference proteome</keyword>
<dbReference type="GO" id="GO:0008324">
    <property type="term" value="F:monoatomic cation transmembrane transporter activity"/>
    <property type="evidence" value="ECO:0007669"/>
    <property type="project" value="InterPro"/>
</dbReference>
<feature type="compositionally biased region" description="Gly residues" evidence="1">
    <location>
        <begin position="23"/>
        <end position="34"/>
    </location>
</feature>
<dbReference type="AlphaFoldDB" id="A0A3A9Z0E5"/>
<evidence type="ECO:0000256" key="2">
    <source>
        <dbReference type="SAM" id="Phobius"/>
    </source>
</evidence>
<reference evidence="3 4" key="1">
    <citation type="journal article" date="2014" name="Int. J. Syst. Evol. Microbiol.">
        <title>Streptomyces hoynatensis sp. nov., isolated from deep marine sediment.</title>
        <authorList>
            <person name="Veyisoglu A."/>
            <person name="Sahin N."/>
        </authorList>
    </citation>
    <scope>NUCLEOTIDE SEQUENCE [LARGE SCALE GENOMIC DNA]</scope>
    <source>
        <strain evidence="3 4">KCTC 29097</strain>
    </source>
</reference>